<protein>
    <submittedName>
        <fullName evidence="3">N-acetyllactosaminide beta-1,3-N-acetylglucosaminyltransferase</fullName>
    </submittedName>
</protein>
<evidence type="ECO:0000256" key="1">
    <source>
        <dbReference type="SAM" id="SignalP"/>
    </source>
</evidence>
<name>A0A0N4Z108_PARTI</name>
<dbReference type="Proteomes" id="UP000038045">
    <property type="component" value="Unplaced"/>
</dbReference>
<organism evidence="2 3">
    <name type="scientific">Parastrongyloides trichosuri</name>
    <name type="common">Possum-specific nematode worm</name>
    <dbReference type="NCBI Taxonomy" id="131310"/>
    <lineage>
        <taxon>Eukaryota</taxon>
        <taxon>Metazoa</taxon>
        <taxon>Ecdysozoa</taxon>
        <taxon>Nematoda</taxon>
        <taxon>Chromadorea</taxon>
        <taxon>Rhabditida</taxon>
        <taxon>Tylenchina</taxon>
        <taxon>Panagrolaimomorpha</taxon>
        <taxon>Strongyloidoidea</taxon>
        <taxon>Strongyloididae</taxon>
        <taxon>Parastrongyloides</taxon>
    </lineage>
</organism>
<feature type="chain" id="PRO_5005890959" evidence="1">
    <location>
        <begin position="21"/>
        <end position="418"/>
    </location>
</feature>
<dbReference type="PANTHER" id="PTHR47411:SF3">
    <property type="entry name" value="I-BETA-1,3-N-ACETYLGLUCOSAMINYLTRANSFERASE"/>
    <property type="match status" value="1"/>
</dbReference>
<dbReference type="Pfam" id="PF13896">
    <property type="entry name" value="Glyco_transf_49"/>
    <property type="match status" value="1"/>
</dbReference>
<dbReference type="STRING" id="131310.A0A0N4Z108"/>
<evidence type="ECO:0000313" key="2">
    <source>
        <dbReference type="Proteomes" id="UP000038045"/>
    </source>
</evidence>
<accession>A0A0N4Z108</accession>
<dbReference type="WBParaSite" id="PTRK_0000038600.1">
    <property type="protein sequence ID" value="PTRK_0000038600.1"/>
    <property type="gene ID" value="PTRK_0000038600"/>
</dbReference>
<keyword evidence="2" id="KW-1185">Reference proteome</keyword>
<dbReference type="PANTHER" id="PTHR47411">
    <property type="entry name" value="B3GNT1, BETA-1,3-N-ACETYLGUCOSAMINYLTRANSFERASE 1, HOMOLOG"/>
    <property type="match status" value="1"/>
</dbReference>
<proteinExistence type="predicted"/>
<feature type="signal peptide" evidence="1">
    <location>
        <begin position="1"/>
        <end position="20"/>
    </location>
</feature>
<keyword evidence="1" id="KW-0732">Signal</keyword>
<dbReference type="AlphaFoldDB" id="A0A0N4Z108"/>
<reference evidence="3" key="1">
    <citation type="submission" date="2017-02" db="UniProtKB">
        <authorList>
            <consortium name="WormBaseParasite"/>
        </authorList>
    </citation>
    <scope>IDENTIFICATION</scope>
</reference>
<evidence type="ECO:0000313" key="3">
    <source>
        <dbReference type="WBParaSite" id="PTRK_0000038600.1"/>
    </source>
</evidence>
<sequence>MKILYSCFIVLFVFLNKSTSISNNSTLIDNDTFSYSREEVLPPLKSNSSWFHYKTFTVISNVIEGIKPDYFNTLTLVLHMSNDRSFHGLHDRFINWRGPISIGIYMVDNNLVISKETINTICILKKYIKNRKNISVHLIFQKIIITDDDVNYLKNISLCYKKNDMKDNNFIGKNNNEIKKVSLYPINTIRNIARKLSKSKFLIVTDSDQMFSPGFEDKVLPVIKNEYAKNKKNVFVIRVFETTSEKLINGPKNKKQLLKLLKTHKAFVFHHSNIIYHGIIKLKEWFKVKDNNESSVQIEIPYNNDAWEPKIIISKDAPYHDENFFYPYRDNTVLRWSLCVEEYKFLVLNNVFMYHLGIKSKKETDKMIKARDIAKFRYNKARDNFVKYYKSLNYTKIDSCLRKPNVVKIRKMLTDNIF</sequence>